<comment type="similarity">
    <text evidence="3">Belongs to the LuxS family.</text>
</comment>
<evidence type="ECO:0000256" key="10">
    <source>
        <dbReference type="ARBA" id="ARBA00023004"/>
    </source>
</evidence>
<name>J9GHI8_9ZZZZ</name>
<dbReference type="AlphaFoldDB" id="J9GHI8"/>
<dbReference type="PRINTS" id="PR01487">
    <property type="entry name" value="LUXSPROTEIN"/>
</dbReference>
<dbReference type="InterPro" id="IPR037005">
    <property type="entry name" value="LuxS_sf"/>
</dbReference>
<dbReference type="GO" id="GO:0043768">
    <property type="term" value="F:S-ribosylhomocysteine lyase activity"/>
    <property type="evidence" value="ECO:0007669"/>
    <property type="project" value="UniProtKB-EC"/>
</dbReference>
<gene>
    <name evidence="14" type="ORF">EVA_12989</name>
</gene>
<comment type="cofactor">
    <cofactor evidence="2">
        <name>Fe cation</name>
        <dbReference type="ChEBI" id="CHEBI:24875"/>
    </cofactor>
</comment>
<evidence type="ECO:0000256" key="4">
    <source>
        <dbReference type="ARBA" id="ARBA00011738"/>
    </source>
</evidence>
<keyword evidence="7" id="KW-0673">Quorum sensing</keyword>
<sequence>MWKDRIIYWGPMGCLTGNYLIVKGDVTSREILPLLQETFRFIAEYDGEIPGATAKDCGTYLLHDLPMARYEAARYLNEVLLCATDHNLNYPV</sequence>
<evidence type="ECO:0000256" key="8">
    <source>
        <dbReference type="ARBA" id="ARBA00022723"/>
    </source>
</evidence>
<dbReference type="GO" id="GO:0009372">
    <property type="term" value="P:quorum sensing"/>
    <property type="evidence" value="ECO:0007669"/>
    <property type="project" value="UniProtKB-KW"/>
</dbReference>
<dbReference type="EMBL" id="AMCI01004050">
    <property type="protein sequence ID" value="EJW98904.1"/>
    <property type="molecule type" value="Genomic_DNA"/>
</dbReference>
<evidence type="ECO:0000256" key="6">
    <source>
        <dbReference type="ARBA" id="ARBA00015130"/>
    </source>
</evidence>
<proteinExistence type="inferred from homology"/>
<dbReference type="SUPFAM" id="SSF63411">
    <property type="entry name" value="LuxS/MPP-like metallohydrolase"/>
    <property type="match status" value="1"/>
</dbReference>
<evidence type="ECO:0000256" key="3">
    <source>
        <dbReference type="ARBA" id="ARBA00007311"/>
    </source>
</evidence>
<keyword evidence="9" id="KW-0071">Autoinducer synthesis</keyword>
<comment type="caution">
    <text evidence="14">The sequence shown here is derived from an EMBL/GenBank/DDBJ whole genome shotgun (WGS) entry which is preliminary data.</text>
</comment>
<comment type="subunit">
    <text evidence="4">Homodimer.</text>
</comment>
<evidence type="ECO:0000256" key="1">
    <source>
        <dbReference type="ARBA" id="ARBA00000297"/>
    </source>
</evidence>
<organism evidence="14">
    <name type="scientific">gut metagenome</name>
    <dbReference type="NCBI Taxonomy" id="749906"/>
    <lineage>
        <taxon>unclassified sequences</taxon>
        <taxon>metagenomes</taxon>
        <taxon>organismal metagenomes</taxon>
    </lineage>
</organism>
<evidence type="ECO:0000256" key="5">
    <source>
        <dbReference type="ARBA" id="ARBA00012240"/>
    </source>
</evidence>
<evidence type="ECO:0000256" key="2">
    <source>
        <dbReference type="ARBA" id="ARBA00001962"/>
    </source>
</evidence>
<evidence type="ECO:0000256" key="13">
    <source>
        <dbReference type="ARBA" id="ARBA00031777"/>
    </source>
</evidence>
<dbReference type="Gene3D" id="3.30.1360.80">
    <property type="entry name" value="S-ribosylhomocysteinase (LuxS)"/>
    <property type="match status" value="1"/>
</dbReference>
<comment type="catalytic activity">
    <reaction evidence="1">
        <text>S-(5-deoxy-D-ribos-5-yl)-L-homocysteine = (S)-4,5-dihydroxypentane-2,3-dione + L-homocysteine</text>
        <dbReference type="Rhea" id="RHEA:17753"/>
        <dbReference type="ChEBI" id="CHEBI:29484"/>
        <dbReference type="ChEBI" id="CHEBI:58195"/>
        <dbReference type="ChEBI" id="CHEBI:58199"/>
        <dbReference type="EC" id="4.4.1.21"/>
    </reaction>
</comment>
<evidence type="ECO:0000313" key="14">
    <source>
        <dbReference type="EMBL" id="EJW98904.1"/>
    </source>
</evidence>
<keyword evidence="8" id="KW-0479">Metal-binding</keyword>
<dbReference type="PANTHER" id="PTHR35799:SF1">
    <property type="entry name" value="S-RIBOSYLHOMOCYSTEINE LYASE"/>
    <property type="match status" value="1"/>
</dbReference>
<keyword evidence="11" id="KW-0456">Lyase</keyword>
<dbReference type="EC" id="4.4.1.21" evidence="5"/>
<dbReference type="Pfam" id="PF02664">
    <property type="entry name" value="LuxS"/>
    <property type="match status" value="1"/>
</dbReference>
<dbReference type="PANTHER" id="PTHR35799">
    <property type="entry name" value="S-RIBOSYLHOMOCYSTEINE LYASE"/>
    <property type="match status" value="1"/>
</dbReference>
<evidence type="ECO:0000256" key="12">
    <source>
        <dbReference type="ARBA" id="ARBA00030600"/>
    </source>
</evidence>
<protein>
    <recommendedName>
        <fullName evidence="6">S-ribosylhomocysteine lyase</fullName>
        <ecNumber evidence="5">4.4.1.21</ecNumber>
    </recommendedName>
    <alternativeName>
        <fullName evidence="12">AI-2 synthesis protein</fullName>
    </alternativeName>
    <alternativeName>
        <fullName evidence="13">Autoinducer-2 production protein LuxS</fullName>
    </alternativeName>
</protein>
<evidence type="ECO:0000256" key="9">
    <source>
        <dbReference type="ARBA" id="ARBA00022929"/>
    </source>
</evidence>
<dbReference type="InterPro" id="IPR011249">
    <property type="entry name" value="Metalloenz_LuxS/M16"/>
</dbReference>
<dbReference type="InterPro" id="IPR003815">
    <property type="entry name" value="S-ribosylhomocysteinase"/>
</dbReference>
<evidence type="ECO:0000256" key="7">
    <source>
        <dbReference type="ARBA" id="ARBA00022654"/>
    </source>
</evidence>
<evidence type="ECO:0000256" key="11">
    <source>
        <dbReference type="ARBA" id="ARBA00023239"/>
    </source>
</evidence>
<dbReference type="GO" id="GO:0005506">
    <property type="term" value="F:iron ion binding"/>
    <property type="evidence" value="ECO:0007669"/>
    <property type="project" value="InterPro"/>
</dbReference>
<reference evidence="14" key="1">
    <citation type="journal article" date="2012" name="PLoS ONE">
        <title>Gene sets for utilization of primary and secondary nutrition supplies in the distal gut of endangered iberian lynx.</title>
        <authorList>
            <person name="Alcaide M."/>
            <person name="Messina E."/>
            <person name="Richter M."/>
            <person name="Bargiela R."/>
            <person name="Peplies J."/>
            <person name="Huws S.A."/>
            <person name="Newbold C.J."/>
            <person name="Golyshin P.N."/>
            <person name="Simon M.A."/>
            <person name="Lopez G."/>
            <person name="Yakimov M.M."/>
            <person name="Ferrer M."/>
        </authorList>
    </citation>
    <scope>NUCLEOTIDE SEQUENCE</scope>
</reference>
<keyword evidence="10" id="KW-0408">Iron</keyword>
<accession>J9GHI8</accession>